<reference evidence="11 12" key="1">
    <citation type="submission" date="2018-06" db="EMBL/GenBank/DDBJ databases">
        <title>Extensive metabolic versatility and redundancy in microbially diverse, dynamic hydrothermal sediments.</title>
        <authorList>
            <person name="Dombrowski N."/>
            <person name="Teske A."/>
            <person name="Baker B.J."/>
        </authorList>
    </citation>
    <scope>NUCLEOTIDE SEQUENCE [LARGE SCALE GENOMIC DNA]</scope>
    <source>
        <strain evidence="11">B79_G16</strain>
    </source>
</reference>
<feature type="domain" description="Alpha-D-phosphohexomutase alpha/beta/alpha" evidence="9">
    <location>
        <begin position="217"/>
        <end position="316"/>
    </location>
</feature>
<dbReference type="Gene3D" id="3.40.120.10">
    <property type="entry name" value="Alpha-D-Glucose-1,6-Bisphosphate, subunit A, domain 3"/>
    <property type="match status" value="3"/>
</dbReference>
<dbReference type="InterPro" id="IPR005843">
    <property type="entry name" value="A-D-PHexomutase_C"/>
</dbReference>
<comment type="caution">
    <text evidence="11">The sequence shown here is derived from an EMBL/GenBank/DDBJ whole genome shotgun (WGS) entry which is preliminary data.</text>
</comment>
<dbReference type="SUPFAM" id="SSF53738">
    <property type="entry name" value="Phosphoglucomutase, first 3 domains"/>
    <property type="match status" value="3"/>
</dbReference>
<comment type="similarity">
    <text evidence="2">Belongs to the phosphohexose mutase family.</text>
</comment>
<dbReference type="PANTHER" id="PTHR43771:SF1">
    <property type="entry name" value="PHOSPHOMANNOMUTASE"/>
    <property type="match status" value="1"/>
</dbReference>
<evidence type="ECO:0000256" key="5">
    <source>
        <dbReference type="ARBA" id="ARBA00022842"/>
    </source>
</evidence>
<gene>
    <name evidence="11" type="primary">manB</name>
    <name evidence="11" type="ORF">DRH29_02495</name>
</gene>
<name>A0A420ZCR6_UNCK3</name>
<keyword evidence="6" id="KW-0413">Isomerase</keyword>
<evidence type="ECO:0000256" key="4">
    <source>
        <dbReference type="ARBA" id="ARBA00022723"/>
    </source>
</evidence>
<dbReference type="InterPro" id="IPR005841">
    <property type="entry name" value="Alpha-D-phosphohexomutase_SF"/>
</dbReference>
<dbReference type="InterPro" id="IPR016055">
    <property type="entry name" value="A-D-PHexomutase_a/b/a-I/II/III"/>
</dbReference>
<dbReference type="PANTHER" id="PTHR43771">
    <property type="entry name" value="PHOSPHOMANNOMUTASE"/>
    <property type="match status" value="1"/>
</dbReference>
<dbReference type="Pfam" id="PF02880">
    <property type="entry name" value="PGM_PMM_III"/>
    <property type="match status" value="1"/>
</dbReference>
<evidence type="ECO:0000256" key="3">
    <source>
        <dbReference type="ARBA" id="ARBA00022553"/>
    </source>
</evidence>
<keyword evidence="5" id="KW-0460">Magnesium</keyword>
<proteinExistence type="inferred from homology"/>
<comment type="cofactor">
    <cofactor evidence="1">
        <name>Mg(2+)</name>
        <dbReference type="ChEBI" id="CHEBI:18420"/>
    </cofactor>
</comment>
<dbReference type="Gene3D" id="3.30.310.50">
    <property type="entry name" value="Alpha-D-phosphohexomutase, C-terminal domain"/>
    <property type="match status" value="1"/>
</dbReference>
<dbReference type="InterPro" id="IPR005845">
    <property type="entry name" value="A-D-PHexomutase_a/b/a-II"/>
</dbReference>
<dbReference type="Pfam" id="PF02878">
    <property type="entry name" value="PGM_PMM_I"/>
    <property type="match status" value="1"/>
</dbReference>
<dbReference type="InterPro" id="IPR036900">
    <property type="entry name" value="A-D-PHexomutase_C_sf"/>
</dbReference>
<dbReference type="InterPro" id="IPR005846">
    <property type="entry name" value="A-D-PHexomutase_a/b/a-III"/>
</dbReference>
<organism evidence="11 12">
    <name type="scientific">candidate division Kazan bacterium</name>
    <dbReference type="NCBI Taxonomy" id="2202143"/>
    <lineage>
        <taxon>Bacteria</taxon>
        <taxon>Bacteria division Kazan-3B-28</taxon>
    </lineage>
</organism>
<feature type="domain" description="Alpha-D-phosphohexomutase alpha/beta/alpha" evidence="10">
    <location>
        <begin position="320"/>
        <end position="425"/>
    </location>
</feature>
<evidence type="ECO:0000259" key="7">
    <source>
        <dbReference type="Pfam" id="PF00408"/>
    </source>
</evidence>
<dbReference type="Pfam" id="PF00408">
    <property type="entry name" value="PGM_PMM_IV"/>
    <property type="match status" value="1"/>
</dbReference>
<accession>A0A420ZCR6</accession>
<protein>
    <submittedName>
        <fullName evidence="11">Phosphomannomutase/phosphoglucomutase</fullName>
    </submittedName>
</protein>
<dbReference type="CDD" id="cd03089">
    <property type="entry name" value="PMM_PGM"/>
    <property type="match status" value="1"/>
</dbReference>
<keyword evidence="3" id="KW-0597">Phosphoprotein</keyword>
<dbReference type="Pfam" id="PF02879">
    <property type="entry name" value="PGM_PMM_II"/>
    <property type="match status" value="1"/>
</dbReference>
<evidence type="ECO:0000313" key="12">
    <source>
        <dbReference type="Proteomes" id="UP000281261"/>
    </source>
</evidence>
<evidence type="ECO:0000259" key="8">
    <source>
        <dbReference type="Pfam" id="PF02878"/>
    </source>
</evidence>
<dbReference type="GO" id="GO:0016868">
    <property type="term" value="F:intramolecular phosphotransferase activity"/>
    <property type="evidence" value="ECO:0007669"/>
    <property type="project" value="InterPro"/>
</dbReference>
<dbReference type="GO" id="GO:0046872">
    <property type="term" value="F:metal ion binding"/>
    <property type="evidence" value="ECO:0007669"/>
    <property type="project" value="UniProtKB-KW"/>
</dbReference>
<dbReference type="InterPro" id="IPR005844">
    <property type="entry name" value="A-D-PHexomutase_a/b/a-I"/>
</dbReference>
<dbReference type="Proteomes" id="UP000281261">
    <property type="component" value="Unassembled WGS sequence"/>
</dbReference>
<dbReference type="PRINTS" id="PR00509">
    <property type="entry name" value="PGMPMM"/>
</dbReference>
<evidence type="ECO:0000256" key="1">
    <source>
        <dbReference type="ARBA" id="ARBA00001946"/>
    </source>
</evidence>
<evidence type="ECO:0000256" key="2">
    <source>
        <dbReference type="ARBA" id="ARBA00010231"/>
    </source>
</evidence>
<evidence type="ECO:0000259" key="10">
    <source>
        <dbReference type="Pfam" id="PF02880"/>
    </source>
</evidence>
<dbReference type="GO" id="GO:0005975">
    <property type="term" value="P:carbohydrate metabolic process"/>
    <property type="evidence" value="ECO:0007669"/>
    <property type="project" value="InterPro"/>
</dbReference>
<dbReference type="SUPFAM" id="SSF55957">
    <property type="entry name" value="Phosphoglucomutase, C-terminal domain"/>
    <property type="match status" value="1"/>
</dbReference>
<feature type="domain" description="Alpha-D-phosphohexomutase C-terminal" evidence="7">
    <location>
        <begin position="435"/>
        <end position="505"/>
    </location>
</feature>
<evidence type="ECO:0000256" key="6">
    <source>
        <dbReference type="ARBA" id="ARBA00023235"/>
    </source>
</evidence>
<evidence type="ECO:0000313" key="11">
    <source>
        <dbReference type="EMBL" id="RLC37268.1"/>
    </source>
</evidence>
<keyword evidence="4" id="KW-0479">Metal-binding</keyword>
<sequence length="516" mass="57722">MFLPNSSASRRTQTCGFTLKDLIQFRTLCLQCGLLPDGKRKEFPLAVIPAEAGIQKRKCYYGCMDKSIFRAYDIRGIYPTELDEQDAYKIARAIFEYSKCQKVAVGRDARLSAPQIHKAVCQGFLDAGCEVTDCGMASSDMMAWAAGAKDFDITINVTASHNPKEWIGLKINQRGGGTVGGAGEIETIFDIVKNRNFQFPISNFQLAGVKKLDLLPDWIKHVLSFVDVAKIKPMKIIVDAGNGVAGPIVRELFKHLPVELVEMYFKPDGNFPNHLPSPIEPQNTADLQRKVVEVNADLGMAFDGDADRVFLIDDNGRWVNGSEMTALIIDKVLSENSKRVVLYNAICGWNVYDVIKKYNAKSYRTKVGHGYIKKDMRRHKAYFAGEHSGHYFFKDNFCADSGLIAAVLVLALLSEKKKTLSELLAPHRRYASIAEMNFRVGDIEKIFGALEKKYAGLDIDKLDGLTVSSKDWWCNVRPSSNEPLLRLNLEAKDKTILDKMKQELTNLITKPTQISA</sequence>
<feature type="domain" description="Alpha-D-phosphohexomutase alpha/beta/alpha" evidence="8">
    <location>
        <begin position="67"/>
        <end position="195"/>
    </location>
</feature>
<dbReference type="EMBL" id="QMNG01000007">
    <property type="protein sequence ID" value="RLC37268.1"/>
    <property type="molecule type" value="Genomic_DNA"/>
</dbReference>
<dbReference type="AlphaFoldDB" id="A0A420ZCR6"/>
<evidence type="ECO:0000259" key="9">
    <source>
        <dbReference type="Pfam" id="PF02879"/>
    </source>
</evidence>